<evidence type="ECO:0000256" key="5">
    <source>
        <dbReference type="PROSITE-ProRule" id="PRU10141"/>
    </source>
</evidence>
<feature type="domain" description="Protein kinase" evidence="7">
    <location>
        <begin position="15"/>
        <end position="267"/>
    </location>
</feature>
<accession>A0A7Y9GGE3</accession>
<comment type="caution">
    <text evidence="8">The sequence shown here is derived from an EMBL/GenBank/DDBJ whole genome shotgun (WGS) entry which is preliminary data.</text>
</comment>
<feature type="region of interest" description="Disordered" evidence="6">
    <location>
        <begin position="248"/>
        <end position="286"/>
    </location>
</feature>
<dbReference type="SUPFAM" id="SSF56112">
    <property type="entry name" value="Protein kinase-like (PK-like)"/>
    <property type="match status" value="1"/>
</dbReference>
<dbReference type="EMBL" id="JACCBT010000001">
    <property type="protein sequence ID" value="NYE14795.1"/>
    <property type="molecule type" value="Genomic_DNA"/>
</dbReference>
<evidence type="ECO:0000256" key="6">
    <source>
        <dbReference type="SAM" id="MobiDB-lite"/>
    </source>
</evidence>
<evidence type="ECO:0000259" key="7">
    <source>
        <dbReference type="PROSITE" id="PS50011"/>
    </source>
</evidence>
<organism evidence="8 9">
    <name type="scientific">Actinomadura citrea</name>
    <dbReference type="NCBI Taxonomy" id="46158"/>
    <lineage>
        <taxon>Bacteria</taxon>
        <taxon>Bacillati</taxon>
        <taxon>Actinomycetota</taxon>
        <taxon>Actinomycetes</taxon>
        <taxon>Streptosporangiales</taxon>
        <taxon>Thermomonosporaceae</taxon>
        <taxon>Actinomadura</taxon>
    </lineage>
</organism>
<dbReference type="InterPro" id="IPR000719">
    <property type="entry name" value="Prot_kinase_dom"/>
</dbReference>
<evidence type="ECO:0000313" key="8">
    <source>
        <dbReference type="EMBL" id="NYE14795.1"/>
    </source>
</evidence>
<keyword evidence="1" id="KW-0808">Transferase</keyword>
<keyword evidence="4 5" id="KW-0067">ATP-binding</keyword>
<protein>
    <recommendedName>
        <fullName evidence="7">Protein kinase domain-containing protein</fullName>
    </recommendedName>
</protein>
<dbReference type="SMART" id="SM00220">
    <property type="entry name" value="S_TKc"/>
    <property type="match status" value="1"/>
</dbReference>
<dbReference type="CDD" id="cd14014">
    <property type="entry name" value="STKc_PknB_like"/>
    <property type="match status" value="1"/>
</dbReference>
<dbReference type="InterPro" id="IPR017441">
    <property type="entry name" value="Protein_kinase_ATP_BS"/>
</dbReference>
<feature type="region of interest" description="Disordered" evidence="6">
    <location>
        <begin position="357"/>
        <end position="394"/>
    </location>
</feature>
<dbReference type="PROSITE" id="PS50011">
    <property type="entry name" value="PROTEIN_KINASE_DOM"/>
    <property type="match status" value="1"/>
</dbReference>
<dbReference type="Gene3D" id="3.30.200.20">
    <property type="entry name" value="Phosphorylase Kinase, domain 1"/>
    <property type="match status" value="1"/>
</dbReference>
<dbReference type="InterPro" id="IPR011009">
    <property type="entry name" value="Kinase-like_dom_sf"/>
</dbReference>
<keyword evidence="3" id="KW-0418">Kinase</keyword>
<dbReference type="Pfam" id="PF00069">
    <property type="entry name" value="Pkinase"/>
    <property type="match status" value="1"/>
</dbReference>
<proteinExistence type="predicted"/>
<dbReference type="RefSeq" id="WP_179835614.1">
    <property type="nucleotide sequence ID" value="NZ_BMRD01000010.1"/>
</dbReference>
<dbReference type="InterPro" id="IPR008271">
    <property type="entry name" value="Ser/Thr_kinase_AS"/>
</dbReference>
<dbReference type="PROSITE" id="PS00108">
    <property type="entry name" value="PROTEIN_KINASE_ST"/>
    <property type="match status" value="1"/>
</dbReference>
<evidence type="ECO:0000256" key="1">
    <source>
        <dbReference type="ARBA" id="ARBA00022679"/>
    </source>
</evidence>
<dbReference type="GO" id="GO:0004674">
    <property type="term" value="F:protein serine/threonine kinase activity"/>
    <property type="evidence" value="ECO:0007669"/>
    <property type="project" value="TreeGrafter"/>
</dbReference>
<keyword evidence="9" id="KW-1185">Reference proteome</keyword>
<dbReference type="Proteomes" id="UP000591272">
    <property type="component" value="Unassembled WGS sequence"/>
</dbReference>
<dbReference type="PANTHER" id="PTHR43289:SF34">
    <property type="entry name" value="SERINE_THREONINE-PROTEIN KINASE YBDM-RELATED"/>
    <property type="match status" value="1"/>
</dbReference>
<dbReference type="AlphaFoldDB" id="A0A7Y9GGE3"/>
<feature type="binding site" evidence="5">
    <location>
        <position position="43"/>
    </location>
    <ligand>
        <name>ATP</name>
        <dbReference type="ChEBI" id="CHEBI:30616"/>
    </ligand>
</feature>
<name>A0A7Y9GGE3_9ACTN</name>
<evidence type="ECO:0000313" key="9">
    <source>
        <dbReference type="Proteomes" id="UP000591272"/>
    </source>
</evidence>
<evidence type="ECO:0000256" key="4">
    <source>
        <dbReference type="ARBA" id="ARBA00022840"/>
    </source>
</evidence>
<reference evidence="8 9" key="1">
    <citation type="submission" date="2020-07" db="EMBL/GenBank/DDBJ databases">
        <title>Sequencing the genomes of 1000 actinobacteria strains.</title>
        <authorList>
            <person name="Klenk H.-P."/>
        </authorList>
    </citation>
    <scope>NUCLEOTIDE SEQUENCE [LARGE SCALE GENOMIC DNA]</scope>
    <source>
        <strain evidence="8 9">DSM 43461</strain>
    </source>
</reference>
<sequence length="514" mass="53460">MQPLRPADPASIGGYPLLGRLGEGGMGLVYLALAGGGRHIALKVVREGLDDPQVLARFRREAQTVARVRSRYAAGMVASGLNEEPYWLATEYVPGPTLRQAVQRFGPPPAGTCVRLLAALATGLAEVHAQGVEHRDVKPSNVVLAPDAPRLIDFGIARGEDQTQITRTGGWNGTPGYVAPEVLRQQVFGPPADVFSLGVTIAYAATGRPPFGAGPVEAVLLRTINDEPDLAGLPAELAAPLAAAMAKDPADRPTSQELAAACGAPARTSKADTSDRPAAPRGLQDGFANDSAYQHITALAAQPVPADVGTAVRQGLVPDGHRRTGPLRRAGVIAGASATVLVILGSAVAFRYLGGGDGDNGDRPPTGRPAAGATVTAASRPSFEGSVSDLSEGSSGFGSFLKNNIGRKVRLKVGLNMNLKITDGKGAAIDTSGAEHDNVIFEVWSVCEGGLPKNEKPEIGRCTAYHVNIGNDERPWNGLNFVHGEFTFQGNFEVSGGADYQGLTLYALLPVAAD</sequence>
<evidence type="ECO:0000256" key="3">
    <source>
        <dbReference type="ARBA" id="ARBA00022777"/>
    </source>
</evidence>
<dbReference type="PROSITE" id="PS00107">
    <property type="entry name" value="PROTEIN_KINASE_ATP"/>
    <property type="match status" value="1"/>
</dbReference>
<evidence type="ECO:0000256" key="2">
    <source>
        <dbReference type="ARBA" id="ARBA00022741"/>
    </source>
</evidence>
<dbReference type="Gene3D" id="1.10.510.10">
    <property type="entry name" value="Transferase(Phosphotransferase) domain 1"/>
    <property type="match status" value="1"/>
</dbReference>
<dbReference type="PANTHER" id="PTHR43289">
    <property type="entry name" value="MITOGEN-ACTIVATED PROTEIN KINASE KINASE KINASE 20-RELATED"/>
    <property type="match status" value="1"/>
</dbReference>
<dbReference type="GO" id="GO:0005524">
    <property type="term" value="F:ATP binding"/>
    <property type="evidence" value="ECO:0007669"/>
    <property type="project" value="UniProtKB-UniRule"/>
</dbReference>
<keyword evidence="2 5" id="KW-0547">Nucleotide-binding</keyword>
<gene>
    <name evidence="8" type="ORF">BJ999_005091</name>
</gene>